<protein>
    <submittedName>
        <fullName evidence="1">Uncharacterized protein</fullName>
    </submittedName>
</protein>
<organism evidence="1 2">
    <name type="scientific">Dreissena polymorpha</name>
    <name type="common">Zebra mussel</name>
    <name type="synonym">Mytilus polymorpha</name>
    <dbReference type="NCBI Taxonomy" id="45954"/>
    <lineage>
        <taxon>Eukaryota</taxon>
        <taxon>Metazoa</taxon>
        <taxon>Spiralia</taxon>
        <taxon>Lophotrochozoa</taxon>
        <taxon>Mollusca</taxon>
        <taxon>Bivalvia</taxon>
        <taxon>Autobranchia</taxon>
        <taxon>Heteroconchia</taxon>
        <taxon>Euheterodonta</taxon>
        <taxon>Imparidentia</taxon>
        <taxon>Neoheterodontei</taxon>
        <taxon>Myida</taxon>
        <taxon>Dreissenoidea</taxon>
        <taxon>Dreissenidae</taxon>
        <taxon>Dreissena</taxon>
    </lineage>
</organism>
<reference evidence="1" key="1">
    <citation type="journal article" date="2019" name="bioRxiv">
        <title>The Genome of the Zebra Mussel, Dreissena polymorpha: A Resource for Invasive Species Research.</title>
        <authorList>
            <person name="McCartney M.A."/>
            <person name="Auch B."/>
            <person name="Kono T."/>
            <person name="Mallez S."/>
            <person name="Zhang Y."/>
            <person name="Obille A."/>
            <person name="Becker A."/>
            <person name="Abrahante J.E."/>
            <person name="Garbe J."/>
            <person name="Badalamenti J.P."/>
            <person name="Herman A."/>
            <person name="Mangelson H."/>
            <person name="Liachko I."/>
            <person name="Sullivan S."/>
            <person name="Sone E.D."/>
            <person name="Koren S."/>
            <person name="Silverstein K.A.T."/>
            <person name="Beckman K.B."/>
            <person name="Gohl D.M."/>
        </authorList>
    </citation>
    <scope>NUCLEOTIDE SEQUENCE</scope>
    <source>
        <strain evidence="1">Duluth1</strain>
        <tissue evidence="1">Whole animal</tissue>
    </source>
</reference>
<gene>
    <name evidence="1" type="ORF">DPMN_135100</name>
</gene>
<dbReference type="AlphaFoldDB" id="A0A9D4G163"/>
<accession>A0A9D4G163</accession>
<proteinExistence type="predicted"/>
<comment type="caution">
    <text evidence="1">The sequence shown here is derived from an EMBL/GenBank/DDBJ whole genome shotgun (WGS) entry which is preliminary data.</text>
</comment>
<keyword evidence="2" id="KW-1185">Reference proteome</keyword>
<evidence type="ECO:0000313" key="2">
    <source>
        <dbReference type="Proteomes" id="UP000828390"/>
    </source>
</evidence>
<dbReference type="EMBL" id="JAIWYP010000006">
    <property type="protein sequence ID" value="KAH3806773.1"/>
    <property type="molecule type" value="Genomic_DNA"/>
</dbReference>
<evidence type="ECO:0000313" key="1">
    <source>
        <dbReference type="EMBL" id="KAH3806773.1"/>
    </source>
</evidence>
<name>A0A9D4G163_DREPO</name>
<sequence>MHNVTSIPPEQPAYSRSLVRSSLVTILSCTITWSIQQTGQLLARLRGCDGWASTSLNAFGAKSIFS</sequence>
<dbReference type="Proteomes" id="UP000828390">
    <property type="component" value="Unassembled WGS sequence"/>
</dbReference>
<reference evidence="1" key="2">
    <citation type="submission" date="2020-11" db="EMBL/GenBank/DDBJ databases">
        <authorList>
            <person name="McCartney M.A."/>
            <person name="Auch B."/>
            <person name="Kono T."/>
            <person name="Mallez S."/>
            <person name="Becker A."/>
            <person name="Gohl D.M."/>
            <person name="Silverstein K.A.T."/>
            <person name="Koren S."/>
            <person name="Bechman K.B."/>
            <person name="Herman A."/>
            <person name="Abrahante J.E."/>
            <person name="Garbe J."/>
        </authorList>
    </citation>
    <scope>NUCLEOTIDE SEQUENCE</scope>
    <source>
        <strain evidence="1">Duluth1</strain>
        <tissue evidence="1">Whole animal</tissue>
    </source>
</reference>